<dbReference type="VEuPathDB" id="FungiDB:BD410DRAFT_789951"/>
<organism evidence="2 3">
    <name type="scientific">Rickenella mellea</name>
    <dbReference type="NCBI Taxonomy" id="50990"/>
    <lineage>
        <taxon>Eukaryota</taxon>
        <taxon>Fungi</taxon>
        <taxon>Dikarya</taxon>
        <taxon>Basidiomycota</taxon>
        <taxon>Agaricomycotina</taxon>
        <taxon>Agaricomycetes</taxon>
        <taxon>Hymenochaetales</taxon>
        <taxon>Rickenellaceae</taxon>
        <taxon>Rickenella</taxon>
    </lineage>
</organism>
<dbReference type="STRING" id="50990.A0A4Y7Q1T5"/>
<dbReference type="EMBL" id="ML170182">
    <property type="protein sequence ID" value="TDL21198.1"/>
    <property type="molecule type" value="Genomic_DNA"/>
</dbReference>
<dbReference type="PANTHER" id="PTHR31126">
    <property type="entry name" value="TYROSINE-PROTEIN PHOSPHATASE"/>
    <property type="match status" value="1"/>
</dbReference>
<name>A0A4Y7Q1T5_9AGAM</name>
<dbReference type="Proteomes" id="UP000294933">
    <property type="component" value="Unassembled WGS sequence"/>
</dbReference>
<dbReference type="InterPro" id="IPR016130">
    <property type="entry name" value="Tyr_Pase_AS"/>
</dbReference>
<sequence length="169" mass="18878">NNMDSWHRFREVTQNLPQSHRVFRSSAPNYMGSDDTQRLTADAVKFLQDKDINTIMSFNRLPYTDAELDSLSDAGITYRHFPVDDFTSPSLGQLRDAYTFLLDRPAGSGVLVHCGYGRGRTGTVVTGLQLQFTKGNGPDVSVWAAENGVETRGQMEVLTSLRDSLKDEQ</sequence>
<reference evidence="2 3" key="1">
    <citation type="submission" date="2018-06" db="EMBL/GenBank/DDBJ databases">
        <title>A transcriptomic atlas of mushroom development highlights an independent origin of complex multicellularity.</title>
        <authorList>
            <consortium name="DOE Joint Genome Institute"/>
            <person name="Krizsan K."/>
            <person name="Almasi E."/>
            <person name="Merenyi Z."/>
            <person name="Sahu N."/>
            <person name="Viragh M."/>
            <person name="Koszo T."/>
            <person name="Mondo S."/>
            <person name="Kiss B."/>
            <person name="Balint B."/>
            <person name="Kues U."/>
            <person name="Barry K."/>
            <person name="Hegedus J.C."/>
            <person name="Henrissat B."/>
            <person name="Johnson J."/>
            <person name="Lipzen A."/>
            <person name="Ohm R."/>
            <person name="Nagy I."/>
            <person name="Pangilinan J."/>
            <person name="Yan J."/>
            <person name="Xiong Y."/>
            <person name="Grigoriev I.V."/>
            <person name="Hibbett D.S."/>
            <person name="Nagy L.G."/>
        </authorList>
    </citation>
    <scope>NUCLEOTIDE SEQUENCE [LARGE SCALE GENOMIC DNA]</scope>
    <source>
        <strain evidence="2 3">SZMC22713</strain>
    </source>
</reference>
<dbReference type="PANTHER" id="PTHR31126:SF1">
    <property type="entry name" value="TYROSINE SPECIFIC PROTEIN PHOSPHATASES DOMAIN-CONTAINING PROTEIN"/>
    <property type="match status" value="1"/>
</dbReference>
<accession>A0A4Y7Q1T5</accession>
<feature type="non-terminal residue" evidence="2">
    <location>
        <position position="1"/>
    </location>
</feature>
<gene>
    <name evidence="2" type="ORF">BD410DRAFT_789951</name>
</gene>
<proteinExistence type="predicted"/>
<dbReference type="SUPFAM" id="SSF52799">
    <property type="entry name" value="(Phosphotyrosine protein) phosphatases II"/>
    <property type="match status" value="1"/>
</dbReference>
<dbReference type="InterPro" id="IPR000387">
    <property type="entry name" value="Tyr_Pase_dom"/>
</dbReference>
<evidence type="ECO:0000313" key="3">
    <source>
        <dbReference type="Proteomes" id="UP000294933"/>
    </source>
</evidence>
<dbReference type="InterPro" id="IPR029021">
    <property type="entry name" value="Prot-tyrosine_phosphatase-like"/>
</dbReference>
<feature type="domain" description="Tyrosine specific protein phosphatases" evidence="1">
    <location>
        <begin position="107"/>
        <end position="169"/>
    </location>
</feature>
<dbReference type="PROSITE" id="PS50056">
    <property type="entry name" value="TYR_PHOSPHATASE_2"/>
    <property type="match status" value="1"/>
</dbReference>
<dbReference type="Pfam" id="PF22785">
    <property type="entry name" value="Tc-R-P"/>
    <property type="match status" value="1"/>
</dbReference>
<keyword evidence="3" id="KW-1185">Reference proteome</keyword>
<evidence type="ECO:0000259" key="1">
    <source>
        <dbReference type="PROSITE" id="PS50056"/>
    </source>
</evidence>
<dbReference type="PROSITE" id="PS00383">
    <property type="entry name" value="TYR_PHOSPHATASE_1"/>
    <property type="match status" value="1"/>
</dbReference>
<dbReference type="GO" id="GO:0016791">
    <property type="term" value="F:phosphatase activity"/>
    <property type="evidence" value="ECO:0007669"/>
    <property type="project" value="TreeGrafter"/>
</dbReference>
<dbReference type="AlphaFoldDB" id="A0A4Y7Q1T5"/>
<evidence type="ECO:0000313" key="2">
    <source>
        <dbReference type="EMBL" id="TDL21198.1"/>
    </source>
</evidence>
<dbReference type="OrthoDB" id="432447at2759"/>
<protein>
    <recommendedName>
        <fullName evidence="1">Tyrosine specific protein phosphatases domain-containing protein</fullName>
    </recommendedName>
</protein>
<dbReference type="Gene3D" id="3.90.190.10">
    <property type="entry name" value="Protein tyrosine phosphatase superfamily"/>
    <property type="match status" value="1"/>
</dbReference>